<evidence type="ECO:0000313" key="19">
    <source>
        <dbReference type="Proteomes" id="UP000030071"/>
    </source>
</evidence>
<dbReference type="EC" id="3.6.4.-" evidence="13"/>
<dbReference type="PROSITE" id="PS51194">
    <property type="entry name" value="HELICASE_CTER"/>
    <property type="match status" value="1"/>
</dbReference>
<keyword evidence="2 13" id="KW-0963">Cytoplasm</keyword>
<dbReference type="PANTHER" id="PTHR47964:SF1">
    <property type="entry name" value="ATP-DEPENDENT DNA HELICASE HOMOLOG RECG, CHLOROPLASTIC"/>
    <property type="match status" value="1"/>
</dbReference>
<evidence type="ECO:0000313" key="17">
    <source>
        <dbReference type="EMBL" id="EGU50223.1"/>
    </source>
</evidence>
<dbReference type="PATRIC" id="fig|1051646.9.peg.1923"/>
<dbReference type="GO" id="GO:0005737">
    <property type="term" value="C:cytoplasm"/>
    <property type="evidence" value="ECO:0007669"/>
    <property type="project" value="UniProtKB-SubCell"/>
</dbReference>
<evidence type="ECO:0000259" key="15">
    <source>
        <dbReference type="PROSITE" id="PS51194"/>
    </source>
</evidence>
<evidence type="ECO:0000256" key="8">
    <source>
        <dbReference type="ARBA" id="ARBA00023125"/>
    </source>
</evidence>
<dbReference type="Pfam" id="PF21132">
    <property type="entry name" value="MFD_D3"/>
    <property type="match status" value="1"/>
</dbReference>
<dbReference type="GO" id="GO:0003684">
    <property type="term" value="F:damaged DNA binding"/>
    <property type="evidence" value="ECO:0007669"/>
    <property type="project" value="InterPro"/>
</dbReference>
<feature type="domain" description="Helicase ATP-binding" evidence="14">
    <location>
        <begin position="618"/>
        <end position="779"/>
    </location>
</feature>
<dbReference type="GeneID" id="23444989"/>
<evidence type="ECO:0000256" key="11">
    <source>
        <dbReference type="ARBA" id="ARBA00061399"/>
    </source>
</evidence>
<comment type="similarity">
    <text evidence="10 13">In the N-terminal section; belongs to the UvrB family.</text>
</comment>
<dbReference type="SMART" id="SM00982">
    <property type="entry name" value="TRCF"/>
    <property type="match status" value="1"/>
</dbReference>
<dbReference type="Proteomes" id="UP000003836">
    <property type="component" value="Unassembled WGS sequence"/>
</dbReference>
<dbReference type="InterPro" id="IPR037235">
    <property type="entry name" value="TRCF-like_C_D7"/>
</dbReference>
<dbReference type="Gene3D" id="3.40.50.11140">
    <property type="match status" value="1"/>
</dbReference>
<dbReference type="FunFam" id="2.40.10.170:FF:000007">
    <property type="entry name" value="Transcription-repair-coupling factor"/>
    <property type="match status" value="1"/>
</dbReference>
<dbReference type="HOGENOM" id="CLU_005122_0_0_6"/>
<keyword evidence="5 13" id="KW-0378">Hydrolase</keyword>
<dbReference type="InterPro" id="IPR027417">
    <property type="entry name" value="P-loop_NTPase"/>
</dbReference>
<dbReference type="InterPro" id="IPR005118">
    <property type="entry name" value="TRCF_C"/>
</dbReference>
<dbReference type="AlphaFoldDB" id="F9TA99"/>
<dbReference type="FunFam" id="3.40.50.300:FF:000546">
    <property type="entry name" value="Transcription-repair-coupling factor"/>
    <property type="match status" value="1"/>
</dbReference>
<dbReference type="SMART" id="SM01058">
    <property type="entry name" value="CarD_TRCF"/>
    <property type="match status" value="1"/>
</dbReference>
<keyword evidence="6" id="KW-0347">Helicase</keyword>
<dbReference type="RefSeq" id="WP_004747002.1">
    <property type="nucleotide sequence ID" value="NZ_AFWI01000181.1"/>
</dbReference>
<name>F9TA99_9VIBR</name>
<evidence type="ECO:0000256" key="13">
    <source>
        <dbReference type="HAMAP-Rule" id="MF_00969"/>
    </source>
</evidence>
<keyword evidence="9 13" id="KW-0234">DNA repair</keyword>
<dbReference type="InterPro" id="IPR048635">
    <property type="entry name" value="MFD_D3"/>
</dbReference>
<dbReference type="SUPFAM" id="SSF52540">
    <property type="entry name" value="P-loop containing nucleoside triphosphate hydrolases"/>
    <property type="match status" value="4"/>
</dbReference>
<dbReference type="GO" id="GO:0005524">
    <property type="term" value="F:ATP binding"/>
    <property type="evidence" value="ECO:0007669"/>
    <property type="project" value="UniProtKB-UniRule"/>
</dbReference>
<dbReference type="CDD" id="cd17991">
    <property type="entry name" value="DEXHc_TRCF"/>
    <property type="match status" value="1"/>
</dbReference>
<evidence type="ECO:0000256" key="5">
    <source>
        <dbReference type="ARBA" id="ARBA00022801"/>
    </source>
</evidence>
<keyword evidence="8 13" id="KW-0238">DNA-binding</keyword>
<dbReference type="GO" id="GO:0000716">
    <property type="term" value="P:transcription-coupled nucleotide-excision repair, DNA damage recognition"/>
    <property type="evidence" value="ECO:0007669"/>
    <property type="project" value="UniProtKB-UniRule"/>
</dbReference>
<dbReference type="eggNOG" id="COG1197">
    <property type="taxonomic scope" value="Bacteria"/>
</dbReference>
<feature type="domain" description="Helicase C-terminal" evidence="15">
    <location>
        <begin position="792"/>
        <end position="954"/>
    </location>
</feature>
<dbReference type="KEGG" id="vtu:IX91_09675"/>
<evidence type="ECO:0000256" key="1">
    <source>
        <dbReference type="ARBA" id="ARBA00004496"/>
    </source>
</evidence>
<dbReference type="NCBIfam" id="TIGR00580">
    <property type="entry name" value="mfd"/>
    <property type="match status" value="1"/>
</dbReference>
<dbReference type="FunFam" id="3.40.50.300:FF:000300">
    <property type="entry name" value="Transcription-repair-coupling factor"/>
    <property type="match status" value="1"/>
</dbReference>
<dbReference type="PROSITE" id="PS51192">
    <property type="entry name" value="HELICASE_ATP_BIND_1"/>
    <property type="match status" value="1"/>
</dbReference>
<keyword evidence="3 13" id="KW-0547">Nucleotide-binding</keyword>
<sequence>MSNTSLLNLACSDRAGDKKQIGNLQGASLALAIAELAQQHGSHTLLAVPDPQTALKLQQELEQFATQEVALFPDWETLPYDSFSPHQEIISDRISRLYQLPTQSSGITIVPVNTLLQRQSPRDYLMQHTLMVKVGDLFSLEKLRIQLEKSGYRHVDQVFGPGEYASRGSILDLFPMGSNDPFRIDFFDDEIDTIRTFDPENQRSIEDKQEIRLLPAHEFPTSESAIEDFRIRWRQRFEARREPESVYMQVSKGTWPAGIEYWQPLFFEQTETLFDYIPENTQLLTVGQLEPAIDTFLDDVDYRYDQRKVDPLRPLLPPEELWLKKDELFSQFKQLPQVQLYVEPVSEKQGRCNPNISSLPELAVQHQNKEPMAALRQFSETFTGQIVFSVESEGRREALLELLQRIKLKPQESGDLQQALSGGNKFNLILGAAEHGFVFGDEQVALICESDLLGDRVIQRRRKDRKATNSDAVIRNLAELQPGQPVVHIDHGIGRYIGLQTLEAGGMTTEYVTLEYQNEAKLYVPVASLNLISRYSGGAEDSAPLHKLGGEAWAKARRKAAEKVRDVAAELLDVYAKRELKPGYKFELDRGQYATFKAGFPFEETDDQSMAINAVMSDMCQAKAMDRLVCGDVGFGKTEVAMRAAFVATDNSKQVAVLVPTTLLAQQHFENFRDRFANLPIRVEVLSRFKTAKEQKQVLQDIEEGKVDLVVGTHKLLSNDIKFKDLGLLIVDEEHRFGVRQKEKMKAMRADVDILTLTATPIPRTLNMAMSGMRDLSIIATPPARRLAIKTFVRQSDDAVVREAVLREIMRGGQVYFLHNQVETIEKVAADLEKLIPEARVTVAHGQMRERELERIMNDFYHQRFNLLVCTTIIETGIDVPTANTIIMDRADNLGLAQLHQLRGRVGRSHHQAYAYLMTPHPKAMTKDAIKRLDAIASLEDLGAGFTLATHDLEIRGAGELLGDEQSGQIQSVGFTLYMEMLEQAVEALKEGKEPSLDELLREQTEVEMRLPALLPDDYIPDINTRLSMYKQIASVTSEDELGELKIELIDRFGLLPDATKNLLSVAKLKLQAAALKVKKIEAHDKGGFIEFYPDADINPMYLVKLLQSQPQKFAMDGPTKFKFTIPLVDRRKRIQFVSDMLGEFQQNLLPKA</sequence>
<evidence type="ECO:0000259" key="14">
    <source>
        <dbReference type="PROSITE" id="PS51192"/>
    </source>
</evidence>
<evidence type="ECO:0000313" key="18">
    <source>
        <dbReference type="Proteomes" id="UP000003836"/>
    </source>
</evidence>
<dbReference type="Gene3D" id="2.40.10.170">
    <property type="match status" value="1"/>
</dbReference>
<dbReference type="InterPro" id="IPR011545">
    <property type="entry name" value="DEAD/DEAH_box_helicase_dom"/>
</dbReference>
<dbReference type="GO" id="GO:0006355">
    <property type="term" value="P:regulation of DNA-templated transcription"/>
    <property type="evidence" value="ECO:0007669"/>
    <property type="project" value="UniProtKB-UniRule"/>
</dbReference>
<accession>F9TA99</accession>
<dbReference type="Gene3D" id="3.40.50.11180">
    <property type="match status" value="1"/>
</dbReference>
<evidence type="ECO:0000256" key="9">
    <source>
        <dbReference type="ARBA" id="ARBA00023204"/>
    </source>
</evidence>
<dbReference type="Gene3D" id="3.40.50.300">
    <property type="entry name" value="P-loop containing nucleotide triphosphate hydrolases"/>
    <property type="match status" value="2"/>
</dbReference>
<dbReference type="Pfam" id="PF00270">
    <property type="entry name" value="DEAD"/>
    <property type="match status" value="1"/>
</dbReference>
<dbReference type="InterPro" id="IPR036101">
    <property type="entry name" value="CarD-like/TRCF_RID_sf"/>
</dbReference>
<dbReference type="Pfam" id="PF03461">
    <property type="entry name" value="TRCF"/>
    <property type="match status" value="1"/>
</dbReference>
<keyword evidence="4 13" id="KW-0227">DNA damage</keyword>
<dbReference type="HAMAP" id="MF_00969">
    <property type="entry name" value="TRCF"/>
    <property type="match status" value="1"/>
</dbReference>
<dbReference type="STRING" id="1051646.IX91_09675"/>
<dbReference type="SMART" id="SM00490">
    <property type="entry name" value="HELICc"/>
    <property type="match status" value="1"/>
</dbReference>
<dbReference type="Gene3D" id="3.90.1150.50">
    <property type="entry name" value="Transcription-repair-coupling factor, D7 domain"/>
    <property type="match status" value="1"/>
</dbReference>
<dbReference type="InterPro" id="IPR004576">
    <property type="entry name" value="Mfd"/>
</dbReference>
<dbReference type="EMBL" id="AFWI01000181">
    <property type="protein sequence ID" value="EGU50223.1"/>
    <property type="molecule type" value="Genomic_DNA"/>
</dbReference>
<dbReference type="Pfam" id="PF17757">
    <property type="entry name" value="UvrB_inter"/>
    <property type="match status" value="1"/>
</dbReference>
<dbReference type="EMBL" id="CP009354">
    <property type="protein sequence ID" value="AIW14469.1"/>
    <property type="molecule type" value="Genomic_DNA"/>
</dbReference>
<dbReference type="GO" id="GO:0003678">
    <property type="term" value="F:DNA helicase activity"/>
    <property type="evidence" value="ECO:0007669"/>
    <property type="project" value="TreeGrafter"/>
</dbReference>
<proteinExistence type="inferred from homology"/>
<reference evidence="17" key="1">
    <citation type="submission" date="2011-08" db="EMBL/GenBank/DDBJ databases">
        <authorList>
            <person name="Hoffman M."/>
            <person name="Strain E.A."/>
            <person name="Brown E."/>
            <person name="Allard M.W."/>
        </authorList>
    </citation>
    <scope>NUCLEOTIDE SEQUENCE</scope>
    <source>
        <strain evidence="17">ATCC 19109</strain>
    </source>
</reference>
<dbReference type="PANTHER" id="PTHR47964">
    <property type="entry name" value="ATP-DEPENDENT DNA HELICASE HOMOLOG RECG, CHLOROPLASTIC"/>
    <property type="match status" value="1"/>
</dbReference>
<evidence type="ECO:0000256" key="12">
    <source>
        <dbReference type="ARBA" id="ARBA00070128"/>
    </source>
</evidence>
<reference evidence="16 19" key="3">
    <citation type="submission" date="2014-08" db="EMBL/GenBank/DDBJ databases">
        <title>First Complete Genome Sequence of the Shellfish Pathogen Vibrio tubiashii.</title>
        <authorList>
            <person name="Richards G.P."/>
            <person name="Needleman D.S."/>
            <person name="Watson M.A."/>
            <person name="Bono J.L."/>
        </authorList>
    </citation>
    <scope>NUCLEOTIDE SEQUENCE [LARGE SCALE GENOMIC DNA]</scope>
    <source>
        <strain evidence="16 19">ATCC 19109</strain>
    </source>
</reference>
<dbReference type="Pfam" id="PF02559">
    <property type="entry name" value="CarD_TRCF_RID"/>
    <property type="match status" value="1"/>
</dbReference>
<dbReference type="InterPro" id="IPR047112">
    <property type="entry name" value="RecG/Mfd"/>
</dbReference>
<protein>
    <recommendedName>
        <fullName evidence="12 13">Transcription-repair-coupling factor</fullName>
        <shortName evidence="13">TRCF</shortName>
        <ecNumber evidence="13">3.6.4.-</ecNumber>
    </recommendedName>
</protein>
<keyword evidence="7 13" id="KW-0067">ATP-binding</keyword>
<dbReference type="SMART" id="SM00487">
    <property type="entry name" value="DEXDc"/>
    <property type="match status" value="1"/>
</dbReference>
<evidence type="ECO:0000313" key="16">
    <source>
        <dbReference type="EMBL" id="AIW14469.1"/>
    </source>
</evidence>
<keyword evidence="18" id="KW-1185">Reference proteome</keyword>
<evidence type="ECO:0000256" key="3">
    <source>
        <dbReference type="ARBA" id="ARBA00022741"/>
    </source>
</evidence>
<dbReference type="InterPro" id="IPR014001">
    <property type="entry name" value="Helicase_ATP-bd"/>
</dbReference>
<dbReference type="InterPro" id="IPR001650">
    <property type="entry name" value="Helicase_C-like"/>
</dbReference>
<evidence type="ECO:0000256" key="10">
    <source>
        <dbReference type="ARBA" id="ARBA00061104"/>
    </source>
</evidence>
<comment type="function">
    <text evidence="13">Couples transcription and DNA repair by recognizing RNA polymerase (RNAP) stalled at DNA lesions. Mediates ATP-dependent release of RNAP and its truncated transcript from the DNA, and recruitment of nucleotide excision repair machinery to the damaged site.</text>
</comment>
<gene>
    <name evidence="13" type="primary">mfd</name>
    <name evidence="16" type="ORF">IX91_09675</name>
    <name evidence="17" type="ORF">VITU9109_04912</name>
</gene>
<organism evidence="16 19">
    <name type="scientific">Vibrio tubiashii ATCC 19109</name>
    <dbReference type="NCBI Taxonomy" id="1051646"/>
    <lineage>
        <taxon>Bacteria</taxon>
        <taxon>Pseudomonadati</taxon>
        <taxon>Pseudomonadota</taxon>
        <taxon>Gammaproteobacteria</taxon>
        <taxon>Vibrionales</taxon>
        <taxon>Vibrionaceae</taxon>
        <taxon>Vibrio</taxon>
        <taxon>Vibrio oreintalis group</taxon>
    </lineage>
</organism>
<dbReference type="SUPFAM" id="SSF141259">
    <property type="entry name" value="CarD-like"/>
    <property type="match status" value="1"/>
</dbReference>
<dbReference type="InterPro" id="IPR003711">
    <property type="entry name" value="CarD-like/TRCF_RID"/>
</dbReference>
<evidence type="ECO:0000256" key="6">
    <source>
        <dbReference type="ARBA" id="ARBA00022806"/>
    </source>
</evidence>
<evidence type="ECO:0000256" key="4">
    <source>
        <dbReference type="ARBA" id="ARBA00022763"/>
    </source>
</evidence>
<dbReference type="SUPFAM" id="SSF143517">
    <property type="entry name" value="TRCF domain-like"/>
    <property type="match status" value="1"/>
</dbReference>
<dbReference type="NCBIfam" id="NF007966">
    <property type="entry name" value="PRK10689.1"/>
    <property type="match status" value="1"/>
</dbReference>
<dbReference type="GO" id="GO:0016787">
    <property type="term" value="F:hydrolase activity"/>
    <property type="evidence" value="ECO:0007669"/>
    <property type="project" value="UniProtKB-KW"/>
</dbReference>
<comment type="subcellular location">
    <subcellularLocation>
        <location evidence="1 13">Cytoplasm</location>
    </subcellularLocation>
</comment>
<dbReference type="Proteomes" id="UP000030071">
    <property type="component" value="Chromosome 1"/>
</dbReference>
<evidence type="ECO:0000256" key="2">
    <source>
        <dbReference type="ARBA" id="ARBA00022490"/>
    </source>
</evidence>
<comment type="similarity">
    <text evidence="11 13">In the C-terminal section; belongs to the helicase family. RecG subfamily.</text>
</comment>
<reference evidence="17 18" key="2">
    <citation type="journal article" date="2012" name="Int. J. Syst. Evol. Microbiol.">
        <title>Vibrio caribbeanicus sp. nov., isolated from the marine sponge Scleritoderma cyanea.</title>
        <authorList>
            <person name="Hoffmann M."/>
            <person name="Monday S.R."/>
            <person name="Allard M.W."/>
            <person name="Strain E.A."/>
            <person name="Whittaker P."/>
            <person name="Naum M."/>
            <person name="McCarthy P.J."/>
            <person name="Lopez J.V."/>
            <person name="Fischer M."/>
            <person name="Brown E.W."/>
        </authorList>
    </citation>
    <scope>NUCLEOTIDE SEQUENCE [LARGE SCALE GENOMIC DNA]</scope>
    <source>
        <strain evidence="17 18">ATCC 19109</strain>
    </source>
</reference>
<evidence type="ECO:0000256" key="7">
    <source>
        <dbReference type="ARBA" id="ARBA00022840"/>
    </source>
</evidence>
<dbReference type="Gene3D" id="3.30.2060.10">
    <property type="entry name" value="Penicillin-binding protein 1b domain"/>
    <property type="match status" value="1"/>
</dbReference>
<dbReference type="Pfam" id="PF00271">
    <property type="entry name" value="Helicase_C"/>
    <property type="match status" value="1"/>
</dbReference>
<dbReference type="InterPro" id="IPR041471">
    <property type="entry name" value="UvrB_inter"/>
</dbReference>